<dbReference type="PRINTS" id="PR00724">
    <property type="entry name" value="CRBOXYPTASEC"/>
</dbReference>
<organism evidence="7 8">
    <name type="scientific">Fistulina hepatica ATCC 64428</name>
    <dbReference type="NCBI Taxonomy" id="1128425"/>
    <lineage>
        <taxon>Eukaryota</taxon>
        <taxon>Fungi</taxon>
        <taxon>Dikarya</taxon>
        <taxon>Basidiomycota</taxon>
        <taxon>Agaricomycotina</taxon>
        <taxon>Agaricomycetes</taxon>
        <taxon>Agaricomycetidae</taxon>
        <taxon>Agaricales</taxon>
        <taxon>Fistulinaceae</taxon>
        <taxon>Fistulina</taxon>
    </lineage>
</organism>
<dbReference type="EMBL" id="KN881647">
    <property type="protein sequence ID" value="KIY51939.1"/>
    <property type="molecule type" value="Genomic_DNA"/>
</dbReference>
<dbReference type="GO" id="GO:0004185">
    <property type="term" value="F:serine-type carboxypeptidase activity"/>
    <property type="evidence" value="ECO:0007669"/>
    <property type="project" value="UniProtKB-UniRule"/>
</dbReference>
<evidence type="ECO:0000256" key="1">
    <source>
        <dbReference type="ARBA" id="ARBA00009431"/>
    </source>
</evidence>
<dbReference type="InterPro" id="IPR018202">
    <property type="entry name" value="Ser_caboxypep_ser_AS"/>
</dbReference>
<comment type="similarity">
    <text evidence="1 6">Belongs to the peptidase S10 family.</text>
</comment>
<dbReference type="InterPro" id="IPR029058">
    <property type="entry name" value="AB_hydrolase_fold"/>
</dbReference>
<dbReference type="Pfam" id="PF00450">
    <property type="entry name" value="Peptidase_S10"/>
    <property type="match status" value="2"/>
</dbReference>
<evidence type="ECO:0000313" key="7">
    <source>
        <dbReference type="EMBL" id="KIY51939.1"/>
    </source>
</evidence>
<keyword evidence="4 6" id="KW-0378">Hydrolase</keyword>
<dbReference type="EC" id="3.4.16.-" evidence="6"/>
<dbReference type="SUPFAM" id="SSF53474">
    <property type="entry name" value="alpha/beta-Hydrolases"/>
    <property type="match status" value="1"/>
</dbReference>
<evidence type="ECO:0000313" key="8">
    <source>
        <dbReference type="Proteomes" id="UP000054144"/>
    </source>
</evidence>
<dbReference type="InterPro" id="IPR001563">
    <property type="entry name" value="Peptidase_S10"/>
</dbReference>
<keyword evidence="2 6" id="KW-0121">Carboxypeptidase</keyword>
<dbReference type="Gene3D" id="3.40.50.1820">
    <property type="entry name" value="alpha/beta hydrolase"/>
    <property type="match status" value="1"/>
</dbReference>
<evidence type="ECO:0000256" key="3">
    <source>
        <dbReference type="ARBA" id="ARBA00022670"/>
    </source>
</evidence>
<keyword evidence="8" id="KW-1185">Reference proteome</keyword>
<keyword evidence="3 6" id="KW-0645">Protease</keyword>
<reference evidence="7 8" key="1">
    <citation type="journal article" date="2015" name="Fungal Genet. Biol.">
        <title>Evolution of novel wood decay mechanisms in Agaricales revealed by the genome sequences of Fistulina hepatica and Cylindrobasidium torrendii.</title>
        <authorList>
            <person name="Floudas D."/>
            <person name="Held B.W."/>
            <person name="Riley R."/>
            <person name="Nagy L.G."/>
            <person name="Koehler G."/>
            <person name="Ransdell A.S."/>
            <person name="Younus H."/>
            <person name="Chow J."/>
            <person name="Chiniquy J."/>
            <person name="Lipzen A."/>
            <person name="Tritt A."/>
            <person name="Sun H."/>
            <person name="Haridas S."/>
            <person name="LaButti K."/>
            <person name="Ohm R.A."/>
            <person name="Kues U."/>
            <person name="Blanchette R.A."/>
            <person name="Grigoriev I.V."/>
            <person name="Minto R.E."/>
            <person name="Hibbett D.S."/>
        </authorList>
    </citation>
    <scope>NUCLEOTIDE SEQUENCE [LARGE SCALE GENOMIC DNA]</scope>
    <source>
        <strain evidence="7 8">ATCC 64428</strain>
    </source>
</reference>
<sequence>PSSYPHVYPGEPSGGYSTEWQSYFEVTDSLPNITFEVGRSYAGNIGVQREGHPNDTLFFWGFESEDGSLTSNDTSADKPWGIWLNGGPGASSMYGLLFENGPIRIAPNYSASRNEYAWSNLTDFFWIDQPVGVGYATADADGYIADEDVMGSDFMGFLSNLVKVFPNLAYRPLYINGESYAGMYIPYILKTYFGMDDPPVNIAKVSIGDGSITSEQVFELLPAVYVLETFPQIIAYDIEVFEYFKSQQELCGYNISLTYPQDGIIPSVPLILPTTRQVEWMTLQERYGRRRMSFSMELRRRWNELSDAHKHDLLWRRNQGRRLGIRDLSGLTNGTIDPWYGCLQLDMFMDYAINFTFPWSEFLFIDRPLFFYYSVPDGLCPEINYDASVFLNNEQVRTALHAPTSENWTLEFAYVFGENGTNEQSPWSMDFMTELATNASTRGVSFVLYSGNNDALISHRGTEIAIQNTTFGGIQGFTRKPSTRWVNDAGEFAGVVHQERNFTYLLFNNAGHLVPIDQPSNAYQFMREFVFGNNSLGLLTIEPDGSVHVEGGEDPTLAEDILAGGLDIYYGSSATQHSTVWPSATISAWSAYMATFTATTT</sequence>
<dbReference type="PROSITE" id="PS00131">
    <property type="entry name" value="CARBOXYPEPT_SER_SER"/>
    <property type="match status" value="1"/>
</dbReference>
<dbReference type="PANTHER" id="PTHR11802">
    <property type="entry name" value="SERINE PROTEASE FAMILY S10 SERINE CARBOXYPEPTIDASE"/>
    <property type="match status" value="1"/>
</dbReference>
<evidence type="ECO:0000256" key="5">
    <source>
        <dbReference type="ARBA" id="ARBA00023180"/>
    </source>
</evidence>
<evidence type="ECO:0000256" key="4">
    <source>
        <dbReference type="ARBA" id="ARBA00022801"/>
    </source>
</evidence>
<feature type="non-terminal residue" evidence="7">
    <location>
        <position position="601"/>
    </location>
</feature>
<feature type="non-terminal residue" evidence="7">
    <location>
        <position position="1"/>
    </location>
</feature>
<proteinExistence type="inferred from homology"/>
<dbReference type="AlphaFoldDB" id="A0A0D7AJJ9"/>
<dbReference type="GO" id="GO:0006508">
    <property type="term" value="P:proteolysis"/>
    <property type="evidence" value="ECO:0007669"/>
    <property type="project" value="UniProtKB-KW"/>
</dbReference>
<name>A0A0D7AJJ9_9AGAR</name>
<protein>
    <recommendedName>
        <fullName evidence="6">Carboxypeptidase</fullName>
        <ecNumber evidence="6">3.4.16.-</ecNumber>
    </recommendedName>
</protein>
<dbReference type="PANTHER" id="PTHR11802:SF479">
    <property type="entry name" value="CARBOXYPEPTIDASE"/>
    <property type="match status" value="1"/>
</dbReference>
<accession>A0A0D7AJJ9</accession>
<evidence type="ECO:0000256" key="6">
    <source>
        <dbReference type="RuleBase" id="RU361156"/>
    </source>
</evidence>
<dbReference type="Proteomes" id="UP000054144">
    <property type="component" value="Unassembled WGS sequence"/>
</dbReference>
<dbReference type="OrthoDB" id="443318at2759"/>
<gene>
    <name evidence="7" type="ORF">FISHEDRAFT_29648</name>
</gene>
<evidence type="ECO:0000256" key="2">
    <source>
        <dbReference type="ARBA" id="ARBA00022645"/>
    </source>
</evidence>
<keyword evidence="5" id="KW-0325">Glycoprotein</keyword>